<dbReference type="Pfam" id="PF00501">
    <property type="entry name" value="AMP-binding"/>
    <property type="match status" value="1"/>
</dbReference>
<proteinExistence type="inferred from homology"/>
<dbReference type="InterPro" id="IPR000873">
    <property type="entry name" value="AMP-dep_synth/lig_dom"/>
</dbReference>
<gene>
    <name evidence="4" type="ORF">EI427_06555</name>
</gene>
<accession>A0A3Q9FNS8</accession>
<dbReference type="PANTHER" id="PTHR43201">
    <property type="entry name" value="ACYL-COA SYNTHETASE"/>
    <property type="match status" value="1"/>
</dbReference>
<feature type="domain" description="AMP-dependent synthetase/ligase" evidence="3">
    <location>
        <begin position="88"/>
        <end position="240"/>
    </location>
</feature>
<evidence type="ECO:0000256" key="2">
    <source>
        <dbReference type="ARBA" id="ARBA00022598"/>
    </source>
</evidence>
<comment type="similarity">
    <text evidence="1">Belongs to the ATP-dependent AMP-binding enzyme family.</text>
</comment>
<dbReference type="AlphaFoldDB" id="A0A3Q9FNS8"/>
<dbReference type="OrthoDB" id="9757771at2"/>
<keyword evidence="2 4" id="KW-0436">Ligase</keyword>
<dbReference type="Gene3D" id="3.30.300.30">
    <property type="match status" value="1"/>
</dbReference>
<dbReference type="KEGG" id="fll:EI427_06555"/>
<evidence type="ECO:0000313" key="5">
    <source>
        <dbReference type="Proteomes" id="UP000267268"/>
    </source>
</evidence>
<dbReference type="Gene3D" id="3.40.50.12780">
    <property type="entry name" value="N-terminal domain of ligase-like"/>
    <property type="match status" value="1"/>
</dbReference>
<reference evidence="4 5" key="1">
    <citation type="submission" date="2018-12" db="EMBL/GenBank/DDBJ databases">
        <title>Flammeovirga pectinis sp. nov., isolated from the gut of the Korean scallop, Patinopecten yessoensis.</title>
        <authorList>
            <person name="Bae J.-W."/>
            <person name="Jeong Y.-S."/>
            <person name="Kang W."/>
        </authorList>
    </citation>
    <scope>NUCLEOTIDE SEQUENCE [LARGE SCALE GENOMIC DNA]</scope>
    <source>
        <strain evidence="4 5">L12M1</strain>
    </source>
</reference>
<dbReference type="EMBL" id="CP034562">
    <property type="protein sequence ID" value="AZQ61910.1"/>
    <property type="molecule type" value="Genomic_DNA"/>
</dbReference>
<dbReference type="GO" id="GO:0031956">
    <property type="term" value="F:medium-chain fatty acid-CoA ligase activity"/>
    <property type="evidence" value="ECO:0007669"/>
    <property type="project" value="TreeGrafter"/>
</dbReference>
<dbReference type="InterPro" id="IPR045851">
    <property type="entry name" value="AMP-bd_C_sf"/>
</dbReference>
<dbReference type="GO" id="GO:0006631">
    <property type="term" value="P:fatty acid metabolic process"/>
    <property type="evidence" value="ECO:0007669"/>
    <property type="project" value="TreeGrafter"/>
</dbReference>
<organism evidence="4 5">
    <name type="scientific">Flammeovirga pectinis</name>
    <dbReference type="NCBI Taxonomy" id="2494373"/>
    <lineage>
        <taxon>Bacteria</taxon>
        <taxon>Pseudomonadati</taxon>
        <taxon>Bacteroidota</taxon>
        <taxon>Cytophagia</taxon>
        <taxon>Cytophagales</taxon>
        <taxon>Flammeovirgaceae</taxon>
        <taxon>Flammeovirga</taxon>
    </lineage>
</organism>
<name>A0A3Q9FNS8_9BACT</name>
<evidence type="ECO:0000259" key="3">
    <source>
        <dbReference type="Pfam" id="PF00501"/>
    </source>
</evidence>
<dbReference type="SUPFAM" id="SSF56801">
    <property type="entry name" value="Acetyl-CoA synthetase-like"/>
    <property type="match status" value="1"/>
</dbReference>
<protein>
    <submittedName>
        <fullName evidence="4">Long-chain fatty acid--CoA ligase</fullName>
    </submittedName>
</protein>
<keyword evidence="5" id="KW-1185">Reference proteome</keyword>
<evidence type="ECO:0000256" key="1">
    <source>
        <dbReference type="ARBA" id="ARBA00006432"/>
    </source>
</evidence>
<dbReference type="RefSeq" id="WP_126612897.1">
    <property type="nucleotide sequence ID" value="NZ_CP034562.1"/>
</dbReference>
<evidence type="ECO:0000313" key="4">
    <source>
        <dbReference type="EMBL" id="AZQ61910.1"/>
    </source>
</evidence>
<dbReference type="Proteomes" id="UP000267268">
    <property type="component" value="Chromosome 1"/>
</dbReference>
<dbReference type="InterPro" id="IPR042099">
    <property type="entry name" value="ANL_N_sf"/>
</dbReference>
<dbReference type="PANTHER" id="PTHR43201:SF5">
    <property type="entry name" value="MEDIUM-CHAIN ACYL-COA LIGASE ACSF2, MITOCHONDRIAL"/>
    <property type="match status" value="1"/>
</dbReference>
<sequence>MNLIISKGEKLSFDNLLNIIECQKECQSIIVFSSSVEFYSKLIVNFINDINTIIVDNSTIINEQNLEVRICENIFYGQKNIKNIKGLVKSSDSSIGLFTSGTTGKPKLIEHKVSKFFHAVRKQNSRNDVWALLYNPSHVAGLQVFFQAYLNDILLVDLYKSSKVEFIKASQNYNITHISATPTYYKLLAPYDFYLKNIKRCTLGGEKSNMNLVNNLKKVFPNAKINNIYASTEAGSLFISKNDTFKILEEVKSKVKFINNEIVLHHSIIGNFNKEEWFYTGDIVEFTNNKETEFKIVSRNNEIINIGGIRVNLLEVEEKILNFDFVKQTRVYKKENSVLGYILCCDLILNQIIKKSDIKKIFRTKLLEQEIPIKINIVEEITLTNSGKIKRN</sequence>